<evidence type="ECO:0000259" key="5">
    <source>
        <dbReference type="PROSITE" id="PS51755"/>
    </source>
</evidence>
<feature type="domain" description="Response regulatory" evidence="4">
    <location>
        <begin position="16"/>
        <end position="130"/>
    </location>
</feature>
<keyword evidence="2" id="KW-0597">Phosphoprotein</keyword>
<evidence type="ECO:0000259" key="4">
    <source>
        <dbReference type="PROSITE" id="PS50110"/>
    </source>
</evidence>
<dbReference type="PROSITE" id="PS51755">
    <property type="entry name" value="OMPR_PHOB"/>
    <property type="match status" value="1"/>
</dbReference>
<dbReference type="InterPro" id="IPR011006">
    <property type="entry name" value="CheY-like_superfamily"/>
</dbReference>
<dbReference type="InterPro" id="IPR016032">
    <property type="entry name" value="Sig_transdc_resp-reg_C-effctor"/>
</dbReference>
<evidence type="ECO:0000256" key="2">
    <source>
        <dbReference type="PROSITE-ProRule" id="PRU00169"/>
    </source>
</evidence>
<sequence length="232" mass="26106">MLWCAHCFAKGAGRMKVLIVEDNANLADVVRMGLSMEGMEAKAVYDGRDALEELNSGEWNMLILDRDLPGLHGDEIAKRLSERRDPIHILMLTAASQTEDIVRGLDLGADDYLTKPFEYAELLARVNAVRRRLSMVNDMVYNRDDFSADFRTGSITVRGAELKFGKRELAVLRTLIEARGAVISAECLYREIWQDDHAHTRGIVKTTIYAIRTKIGITDFIETVPGQGYRIS</sequence>
<dbReference type="Gene3D" id="3.40.50.2300">
    <property type="match status" value="1"/>
</dbReference>
<accession>Q0ZII3</accession>
<dbReference type="GO" id="GO:0005829">
    <property type="term" value="C:cytosol"/>
    <property type="evidence" value="ECO:0007669"/>
    <property type="project" value="TreeGrafter"/>
</dbReference>
<dbReference type="AlphaFoldDB" id="Q0ZII3"/>
<dbReference type="GO" id="GO:0000156">
    <property type="term" value="F:phosphorelay response regulator activity"/>
    <property type="evidence" value="ECO:0007669"/>
    <property type="project" value="TreeGrafter"/>
</dbReference>
<dbReference type="GO" id="GO:0006355">
    <property type="term" value="P:regulation of DNA-templated transcription"/>
    <property type="evidence" value="ECO:0007669"/>
    <property type="project" value="InterPro"/>
</dbReference>
<dbReference type="Gene3D" id="6.10.250.690">
    <property type="match status" value="1"/>
</dbReference>
<dbReference type="SUPFAM" id="SSF52172">
    <property type="entry name" value="CheY-like"/>
    <property type="match status" value="1"/>
</dbReference>
<dbReference type="CDD" id="cd00383">
    <property type="entry name" value="trans_reg_C"/>
    <property type="match status" value="1"/>
</dbReference>
<dbReference type="PANTHER" id="PTHR48111:SF36">
    <property type="entry name" value="TRANSCRIPTIONAL REGULATORY PROTEIN CUTR"/>
    <property type="match status" value="1"/>
</dbReference>
<proteinExistence type="predicted"/>
<dbReference type="EMBL" id="DQ443548">
    <property type="protein sequence ID" value="ABE00944.1"/>
    <property type="molecule type" value="Genomic_DNA"/>
</dbReference>
<keyword evidence="1 3" id="KW-0238">DNA-binding</keyword>
<dbReference type="InterPro" id="IPR039420">
    <property type="entry name" value="WalR-like"/>
</dbReference>
<dbReference type="Pfam" id="PF00486">
    <property type="entry name" value="Trans_reg_C"/>
    <property type="match status" value="1"/>
</dbReference>
<dbReference type="SMART" id="SM00448">
    <property type="entry name" value="REC"/>
    <property type="match status" value="1"/>
</dbReference>
<evidence type="ECO:0000313" key="6">
    <source>
        <dbReference type="EMBL" id="ABE00944.1"/>
    </source>
</evidence>
<dbReference type="Pfam" id="PF00072">
    <property type="entry name" value="Response_reg"/>
    <property type="match status" value="1"/>
</dbReference>
<evidence type="ECO:0000256" key="3">
    <source>
        <dbReference type="PROSITE-ProRule" id="PRU01091"/>
    </source>
</evidence>
<dbReference type="SMART" id="SM00862">
    <property type="entry name" value="Trans_reg_C"/>
    <property type="match status" value="1"/>
</dbReference>
<dbReference type="GO" id="GO:0000976">
    <property type="term" value="F:transcription cis-regulatory region binding"/>
    <property type="evidence" value="ECO:0007669"/>
    <property type="project" value="TreeGrafter"/>
</dbReference>
<dbReference type="InterPro" id="IPR001789">
    <property type="entry name" value="Sig_transdc_resp-reg_receiver"/>
</dbReference>
<feature type="modified residue" description="4-aspartylphosphate" evidence="2">
    <location>
        <position position="65"/>
    </location>
</feature>
<dbReference type="InterPro" id="IPR001867">
    <property type="entry name" value="OmpR/PhoB-type_DNA-bd"/>
</dbReference>
<name>Q0ZII3_BIFBI</name>
<protein>
    <submittedName>
        <fullName evidence="6">Response regulator</fullName>
    </submittedName>
</protein>
<dbReference type="SUPFAM" id="SSF46894">
    <property type="entry name" value="C-terminal effector domain of the bipartite response regulators"/>
    <property type="match status" value="1"/>
</dbReference>
<dbReference type="PROSITE" id="PS50110">
    <property type="entry name" value="RESPONSE_REGULATORY"/>
    <property type="match status" value="1"/>
</dbReference>
<dbReference type="InterPro" id="IPR036388">
    <property type="entry name" value="WH-like_DNA-bd_sf"/>
</dbReference>
<dbReference type="GO" id="GO:0032993">
    <property type="term" value="C:protein-DNA complex"/>
    <property type="evidence" value="ECO:0007669"/>
    <property type="project" value="TreeGrafter"/>
</dbReference>
<organism evidence="6">
    <name type="scientific">Bifidobacterium bifidum NCIMB 41171</name>
    <dbReference type="NCBI Taxonomy" id="398513"/>
    <lineage>
        <taxon>Bacteria</taxon>
        <taxon>Bacillati</taxon>
        <taxon>Actinomycetota</taxon>
        <taxon>Actinomycetes</taxon>
        <taxon>Bifidobacteriales</taxon>
        <taxon>Bifidobacteriaceae</taxon>
        <taxon>Bifidobacterium</taxon>
    </lineage>
</organism>
<feature type="domain" description="OmpR/PhoB-type" evidence="5">
    <location>
        <begin position="138"/>
        <end position="232"/>
    </location>
</feature>
<dbReference type="Gene3D" id="1.10.10.10">
    <property type="entry name" value="Winged helix-like DNA-binding domain superfamily/Winged helix DNA-binding domain"/>
    <property type="match status" value="1"/>
</dbReference>
<evidence type="ECO:0000256" key="1">
    <source>
        <dbReference type="ARBA" id="ARBA00023125"/>
    </source>
</evidence>
<reference evidence="6" key="1">
    <citation type="journal article" date="2007" name="Appl. Microbiol. Biotechnol.">
        <title>Molecular cloning and comparative analysis of four beta-galactosidase genes from Bifidobacterium bifidum NCIMB41171.</title>
        <authorList>
            <person name="Goulas T.K."/>
            <person name="Goulas A.K."/>
            <person name="Tzortzis G."/>
            <person name="Gibson G.R."/>
        </authorList>
    </citation>
    <scope>NUCLEOTIDE SEQUENCE</scope>
    <source>
        <strain evidence="6">NCIMB41171</strain>
    </source>
</reference>
<dbReference type="PANTHER" id="PTHR48111">
    <property type="entry name" value="REGULATOR OF RPOS"/>
    <property type="match status" value="1"/>
</dbReference>
<feature type="DNA-binding region" description="OmpR/PhoB-type" evidence="3">
    <location>
        <begin position="138"/>
        <end position="232"/>
    </location>
</feature>